<evidence type="ECO:0000313" key="3">
    <source>
        <dbReference type="Proteomes" id="UP000518266"/>
    </source>
</evidence>
<feature type="transmembrane region" description="Helical" evidence="1">
    <location>
        <begin position="77"/>
        <end position="97"/>
    </location>
</feature>
<keyword evidence="1" id="KW-1133">Transmembrane helix</keyword>
<organism evidence="2 3">
    <name type="scientific">Dissostichus mawsoni</name>
    <name type="common">Antarctic cod</name>
    <dbReference type="NCBI Taxonomy" id="36200"/>
    <lineage>
        <taxon>Eukaryota</taxon>
        <taxon>Metazoa</taxon>
        <taxon>Chordata</taxon>
        <taxon>Craniata</taxon>
        <taxon>Vertebrata</taxon>
        <taxon>Euteleostomi</taxon>
        <taxon>Actinopterygii</taxon>
        <taxon>Neopterygii</taxon>
        <taxon>Teleostei</taxon>
        <taxon>Neoteleostei</taxon>
        <taxon>Acanthomorphata</taxon>
        <taxon>Eupercaria</taxon>
        <taxon>Perciformes</taxon>
        <taxon>Notothenioidei</taxon>
        <taxon>Nototheniidae</taxon>
        <taxon>Dissostichus</taxon>
    </lineage>
</organism>
<comment type="caution">
    <text evidence="2">The sequence shown here is derived from an EMBL/GenBank/DDBJ whole genome shotgun (WGS) entry which is preliminary data.</text>
</comment>
<dbReference type="AlphaFoldDB" id="A0A7J5YNF3"/>
<keyword evidence="3" id="KW-1185">Reference proteome</keyword>
<sequence>MQMLIGPWQLSEGFPLAACNQQIQQEHFEILPVIVSLILVSVGLAALIISVVTVHIWTRTKGEASYIQEKRTSRLRLIMVSVGLAALIITVVTVNIWTRAKGSKAQTEENM</sequence>
<dbReference type="EMBL" id="JAAKFY010000011">
    <property type="protein sequence ID" value="KAF3850289.1"/>
    <property type="molecule type" value="Genomic_DNA"/>
</dbReference>
<feature type="transmembrane region" description="Helical" evidence="1">
    <location>
        <begin position="30"/>
        <end position="57"/>
    </location>
</feature>
<evidence type="ECO:0000313" key="2">
    <source>
        <dbReference type="EMBL" id="KAF3850289.1"/>
    </source>
</evidence>
<protein>
    <submittedName>
        <fullName evidence="2">Uncharacterized protein</fullName>
    </submittedName>
</protein>
<evidence type="ECO:0000256" key="1">
    <source>
        <dbReference type="SAM" id="Phobius"/>
    </source>
</evidence>
<feature type="non-terminal residue" evidence="2">
    <location>
        <position position="111"/>
    </location>
</feature>
<name>A0A7J5YNF3_DISMA</name>
<dbReference type="Proteomes" id="UP000518266">
    <property type="component" value="Unassembled WGS sequence"/>
</dbReference>
<dbReference type="OrthoDB" id="8444542at2759"/>
<reference evidence="2 3" key="1">
    <citation type="submission" date="2020-03" db="EMBL/GenBank/DDBJ databases">
        <title>Dissostichus mawsoni Genome sequencing and assembly.</title>
        <authorList>
            <person name="Park H."/>
        </authorList>
    </citation>
    <scope>NUCLEOTIDE SEQUENCE [LARGE SCALE GENOMIC DNA]</scope>
    <source>
        <strain evidence="2">DM0001</strain>
        <tissue evidence="2">Muscle</tissue>
    </source>
</reference>
<keyword evidence="1" id="KW-0472">Membrane</keyword>
<accession>A0A7J5YNF3</accession>
<proteinExistence type="predicted"/>
<keyword evidence="1" id="KW-0812">Transmembrane</keyword>
<gene>
    <name evidence="2" type="ORF">F7725_020008</name>
</gene>